<evidence type="ECO:0000313" key="2">
    <source>
        <dbReference type="EMBL" id="MBK0369171.1"/>
    </source>
</evidence>
<protein>
    <recommendedName>
        <fullName evidence="4">Curlin associated repeat-containing protein</fullName>
    </recommendedName>
</protein>
<reference evidence="2" key="1">
    <citation type="submission" date="2020-12" db="EMBL/GenBank/DDBJ databases">
        <title>Bacterial novel species Flavobacterium sp. SE-1-e isolated from soil.</title>
        <authorList>
            <person name="Jung H.-Y."/>
        </authorList>
    </citation>
    <scope>NUCLEOTIDE SEQUENCE</scope>
    <source>
        <strain evidence="2">SE-1-e</strain>
    </source>
</reference>
<dbReference type="EMBL" id="JAEHFV010000001">
    <property type="protein sequence ID" value="MBK0369171.1"/>
    <property type="molecule type" value="Genomic_DNA"/>
</dbReference>
<organism evidence="2 3">
    <name type="scientific">Flavobacterium agrisoli</name>
    <dbReference type="NCBI Taxonomy" id="2793066"/>
    <lineage>
        <taxon>Bacteria</taxon>
        <taxon>Pseudomonadati</taxon>
        <taxon>Bacteroidota</taxon>
        <taxon>Flavobacteriia</taxon>
        <taxon>Flavobacteriales</taxon>
        <taxon>Flavobacteriaceae</taxon>
        <taxon>Flavobacterium</taxon>
    </lineage>
</organism>
<evidence type="ECO:0000256" key="1">
    <source>
        <dbReference type="SAM" id="SignalP"/>
    </source>
</evidence>
<feature type="chain" id="PRO_5038072019" description="Curlin associated repeat-containing protein" evidence="1">
    <location>
        <begin position="23"/>
        <end position="176"/>
    </location>
</feature>
<keyword evidence="1" id="KW-0732">Signal</keyword>
<proteinExistence type="predicted"/>
<evidence type="ECO:0008006" key="4">
    <source>
        <dbReference type="Google" id="ProtNLM"/>
    </source>
</evidence>
<accession>A0A934PMG1</accession>
<name>A0A934PMG1_9FLAO</name>
<comment type="caution">
    <text evidence="2">The sequence shown here is derived from an EMBL/GenBank/DDBJ whole genome shotgun (WGS) entry which is preliminary data.</text>
</comment>
<dbReference type="RefSeq" id="WP_200105078.1">
    <property type="nucleotide sequence ID" value="NZ_JAEHFV010000001.1"/>
</dbReference>
<sequence length="176" mass="19730">MKTYKFHIVFLGLSIWATALHAQSNKEENPEFKNYSSAVFDSKNSSLSIVSKMAKSEQKQLNQQLQQGVLIQQIGDFNTATAILKAKTTKVATTQLGNNNDFLLVKNAKSITQNIVQQGNNNKITDFTLYTHRDVNMEMIQKGDNQKIENFGTNSISEDMKITQNTNGAKVILINK</sequence>
<dbReference type="AlphaFoldDB" id="A0A934PMG1"/>
<dbReference type="Proteomes" id="UP000609172">
    <property type="component" value="Unassembled WGS sequence"/>
</dbReference>
<feature type="signal peptide" evidence="1">
    <location>
        <begin position="1"/>
        <end position="22"/>
    </location>
</feature>
<keyword evidence="3" id="KW-1185">Reference proteome</keyword>
<gene>
    <name evidence="2" type="ORF">I5M07_04910</name>
</gene>
<evidence type="ECO:0000313" key="3">
    <source>
        <dbReference type="Proteomes" id="UP000609172"/>
    </source>
</evidence>